<dbReference type="InterPro" id="IPR005746">
    <property type="entry name" value="Thioredoxin"/>
</dbReference>
<evidence type="ECO:0000256" key="8">
    <source>
        <dbReference type="PIRSR" id="PIRSR000077-1"/>
    </source>
</evidence>
<organism evidence="11">
    <name type="scientific">Caldithrix abyssi</name>
    <dbReference type="NCBI Taxonomy" id="187145"/>
    <lineage>
        <taxon>Bacteria</taxon>
        <taxon>Pseudomonadati</taxon>
        <taxon>Calditrichota</taxon>
        <taxon>Calditrichia</taxon>
        <taxon>Calditrichales</taxon>
        <taxon>Calditrichaceae</taxon>
        <taxon>Caldithrix</taxon>
    </lineage>
</organism>
<feature type="active site" description="Nucleophile" evidence="8">
    <location>
        <position position="34"/>
    </location>
</feature>
<feature type="active site" description="Nucleophile" evidence="8">
    <location>
        <position position="31"/>
    </location>
</feature>
<comment type="similarity">
    <text evidence="1 7">Belongs to the thioredoxin family.</text>
</comment>
<comment type="caution">
    <text evidence="11">The sequence shown here is derived from an EMBL/GenBank/DDBJ whole genome shotgun (WGS) entry which is preliminary data.</text>
</comment>
<dbReference type="NCBIfam" id="TIGR01068">
    <property type="entry name" value="thioredoxin"/>
    <property type="match status" value="1"/>
</dbReference>
<accession>A0A7V4WVB6</accession>
<proteinExistence type="inferred from homology"/>
<dbReference type="EMBL" id="DRQG01000095">
    <property type="protein sequence ID" value="HGY56060.1"/>
    <property type="molecule type" value="Genomic_DNA"/>
</dbReference>
<feature type="domain" description="Thioredoxin" evidence="10">
    <location>
        <begin position="1"/>
        <end position="106"/>
    </location>
</feature>
<dbReference type="GO" id="GO:0005829">
    <property type="term" value="C:cytosol"/>
    <property type="evidence" value="ECO:0007669"/>
    <property type="project" value="TreeGrafter"/>
</dbReference>
<dbReference type="PRINTS" id="PR00421">
    <property type="entry name" value="THIOREDOXIN"/>
</dbReference>
<keyword evidence="2" id="KW-0813">Transport</keyword>
<keyword evidence="5 9" id="KW-0676">Redox-active center</keyword>
<evidence type="ECO:0000256" key="6">
    <source>
        <dbReference type="NCBIfam" id="TIGR01068"/>
    </source>
</evidence>
<evidence type="ECO:0000256" key="3">
    <source>
        <dbReference type="ARBA" id="ARBA00022982"/>
    </source>
</evidence>
<dbReference type="PROSITE" id="PS51352">
    <property type="entry name" value="THIOREDOXIN_2"/>
    <property type="match status" value="1"/>
</dbReference>
<evidence type="ECO:0000256" key="5">
    <source>
        <dbReference type="ARBA" id="ARBA00023284"/>
    </source>
</evidence>
<sequence length="112" mass="12421">MNPVTVTDATFDQEVLQSDIPVLVDFWAPWCAPCRIIAPVLEEIAREYSGRIKIAKLNTDENSVAMRYNIRGIPTLLLFKNGEVVDTIVGAVPKNVIVDKINYFSQGVSALN</sequence>
<dbReference type="PIRSF" id="PIRSF000077">
    <property type="entry name" value="Thioredoxin"/>
    <property type="match status" value="1"/>
</dbReference>
<dbReference type="InterPro" id="IPR017937">
    <property type="entry name" value="Thioredoxin_CS"/>
</dbReference>
<evidence type="ECO:0000259" key="10">
    <source>
        <dbReference type="PROSITE" id="PS51352"/>
    </source>
</evidence>
<dbReference type="GO" id="GO:0015035">
    <property type="term" value="F:protein-disulfide reductase activity"/>
    <property type="evidence" value="ECO:0007669"/>
    <property type="project" value="UniProtKB-UniRule"/>
</dbReference>
<evidence type="ECO:0000256" key="7">
    <source>
        <dbReference type="PIRNR" id="PIRNR000077"/>
    </source>
</evidence>
<dbReference type="CDD" id="cd02947">
    <property type="entry name" value="TRX_family"/>
    <property type="match status" value="1"/>
</dbReference>
<evidence type="ECO:0000256" key="1">
    <source>
        <dbReference type="ARBA" id="ARBA00008987"/>
    </source>
</evidence>
<feature type="disulfide bond" description="Redox-active" evidence="9">
    <location>
        <begin position="31"/>
        <end position="34"/>
    </location>
</feature>
<gene>
    <name evidence="11" type="primary">trxA</name>
    <name evidence="11" type="ORF">ENK44_10175</name>
</gene>
<dbReference type="Pfam" id="PF00085">
    <property type="entry name" value="Thioredoxin"/>
    <property type="match status" value="1"/>
</dbReference>
<dbReference type="PROSITE" id="PS00194">
    <property type="entry name" value="THIOREDOXIN_1"/>
    <property type="match status" value="1"/>
</dbReference>
<dbReference type="PANTHER" id="PTHR45663:SF11">
    <property type="entry name" value="GEO12009P1"/>
    <property type="match status" value="1"/>
</dbReference>
<dbReference type="GO" id="GO:0045454">
    <property type="term" value="P:cell redox homeostasis"/>
    <property type="evidence" value="ECO:0007669"/>
    <property type="project" value="TreeGrafter"/>
</dbReference>
<evidence type="ECO:0000256" key="2">
    <source>
        <dbReference type="ARBA" id="ARBA00022448"/>
    </source>
</evidence>
<keyword evidence="3" id="KW-0249">Electron transport</keyword>
<feature type="site" description="Contributes to redox potential value" evidence="8">
    <location>
        <position position="32"/>
    </location>
</feature>
<name>A0A7V4WVB6_CALAY</name>
<reference evidence="11" key="1">
    <citation type="journal article" date="2020" name="mSystems">
        <title>Genome- and Community-Level Interaction Insights into Carbon Utilization and Element Cycling Functions of Hydrothermarchaeota in Hydrothermal Sediment.</title>
        <authorList>
            <person name="Zhou Z."/>
            <person name="Liu Y."/>
            <person name="Xu W."/>
            <person name="Pan J."/>
            <person name="Luo Z.H."/>
            <person name="Li M."/>
        </authorList>
    </citation>
    <scope>NUCLEOTIDE SEQUENCE [LARGE SCALE GENOMIC DNA]</scope>
    <source>
        <strain evidence="11">HyVt-577</strain>
    </source>
</reference>
<dbReference type="InterPro" id="IPR036249">
    <property type="entry name" value="Thioredoxin-like_sf"/>
</dbReference>
<dbReference type="FunFam" id="3.40.30.10:FF:000001">
    <property type="entry name" value="Thioredoxin"/>
    <property type="match status" value="1"/>
</dbReference>
<dbReference type="Proteomes" id="UP000885779">
    <property type="component" value="Unassembled WGS sequence"/>
</dbReference>
<evidence type="ECO:0000313" key="11">
    <source>
        <dbReference type="EMBL" id="HGY56060.1"/>
    </source>
</evidence>
<dbReference type="Gene3D" id="3.40.30.10">
    <property type="entry name" value="Glutaredoxin"/>
    <property type="match status" value="1"/>
</dbReference>
<dbReference type="InterPro" id="IPR013766">
    <property type="entry name" value="Thioredoxin_domain"/>
</dbReference>
<dbReference type="SUPFAM" id="SSF52833">
    <property type="entry name" value="Thioredoxin-like"/>
    <property type="match status" value="1"/>
</dbReference>
<feature type="site" description="Deprotonates C-terminal active site Cys" evidence="8">
    <location>
        <position position="25"/>
    </location>
</feature>
<evidence type="ECO:0000256" key="4">
    <source>
        <dbReference type="ARBA" id="ARBA00023157"/>
    </source>
</evidence>
<evidence type="ECO:0000256" key="9">
    <source>
        <dbReference type="PIRSR" id="PIRSR000077-4"/>
    </source>
</evidence>
<protein>
    <recommendedName>
        <fullName evidence="6 7">Thioredoxin</fullName>
    </recommendedName>
</protein>
<dbReference type="AlphaFoldDB" id="A0A7V4WVB6"/>
<feature type="site" description="Contributes to redox potential value" evidence="8">
    <location>
        <position position="33"/>
    </location>
</feature>
<keyword evidence="4 9" id="KW-1015">Disulfide bond</keyword>
<dbReference type="PANTHER" id="PTHR45663">
    <property type="entry name" value="GEO12009P1"/>
    <property type="match status" value="1"/>
</dbReference>